<feature type="compositionally biased region" description="Polar residues" evidence="2">
    <location>
        <begin position="310"/>
        <end position="321"/>
    </location>
</feature>
<dbReference type="SUPFAM" id="SSF102405">
    <property type="entry name" value="MCP/YpsA-like"/>
    <property type="match status" value="1"/>
</dbReference>
<evidence type="ECO:0000256" key="1">
    <source>
        <dbReference type="ARBA" id="ARBA00006525"/>
    </source>
</evidence>
<gene>
    <name evidence="4" type="ORF">EXN61_26835</name>
</gene>
<organism evidence="4 5">
    <name type="scientific">Agrobacterium tumefaciens</name>
    <dbReference type="NCBI Taxonomy" id="358"/>
    <lineage>
        <taxon>Bacteria</taxon>
        <taxon>Pseudomonadati</taxon>
        <taxon>Pseudomonadota</taxon>
        <taxon>Alphaproteobacteria</taxon>
        <taxon>Hyphomicrobiales</taxon>
        <taxon>Rhizobiaceae</taxon>
        <taxon>Rhizobium/Agrobacterium group</taxon>
        <taxon>Agrobacterium</taxon>
        <taxon>Agrobacterium tumefaciens complex</taxon>
    </lineage>
</organism>
<dbReference type="Gene3D" id="3.40.50.450">
    <property type="match status" value="1"/>
</dbReference>
<proteinExistence type="inferred from homology"/>
<comment type="caution">
    <text evidence="4">The sequence shown here is derived from an EMBL/GenBank/DDBJ whole genome shotgun (WGS) entry which is preliminary data.</text>
</comment>
<evidence type="ECO:0000313" key="4">
    <source>
        <dbReference type="EMBL" id="TRA98896.1"/>
    </source>
</evidence>
<evidence type="ECO:0000313" key="5">
    <source>
        <dbReference type="Proteomes" id="UP000317023"/>
    </source>
</evidence>
<dbReference type="GO" id="GO:0009294">
    <property type="term" value="P:DNA-mediated transformation"/>
    <property type="evidence" value="ECO:0007669"/>
    <property type="project" value="InterPro"/>
</dbReference>
<dbReference type="Proteomes" id="UP000317023">
    <property type="component" value="Unassembled WGS sequence"/>
</dbReference>
<dbReference type="PANTHER" id="PTHR43022">
    <property type="entry name" value="PROTEIN SMF"/>
    <property type="match status" value="1"/>
</dbReference>
<reference evidence="4 5" key="1">
    <citation type="journal article" date="2019" name="Appl. Microbiol. Biotechnol.">
        <title>Differential efficiency of wild type rhizogenic strains for rol gene transformation of plants.</title>
        <authorList>
            <person name="Desmet S."/>
            <person name="De Keyser E."/>
            <person name="Van Vaerenbergh J."/>
            <person name="Baeyen S."/>
            <person name="Van Huylenbroeck J."/>
            <person name="Geelen D."/>
            <person name="Dhooghe E."/>
        </authorList>
    </citation>
    <scope>NUCLEOTIDE SEQUENCE [LARGE SCALE GENOMIC DNA]</scope>
    <source>
        <strain evidence="4 5">MAFF210266</strain>
    </source>
</reference>
<protein>
    <submittedName>
        <fullName evidence="4">DNA-processing protein DprA</fullName>
    </submittedName>
</protein>
<comment type="similarity">
    <text evidence="1">Belongs to the DprA/Smf family.</text>
</comment>
<feature type="region of interest" description="Disordered" evidence="2">
    <location>
        <begin position="301"/>
        <end position="321"/>
    </location>
</feature>
<feature type="domain" description="Smf/DprA SLOG" evidence="3">
    <location>
        <begin position="79"/>
        <end position="292"/>
    </location>
</feature>
<dbReference type="InterPro" id="IPR003488">
    <property type="entry name" value="DprA"/>
</dbReference>
<dbReference type="PANTHER" id="PTHR43022:SF1">
    <property type="entry name" value="PROTEIN SMF"/>
    <property type="match status" value="1"/>
</dbReference>
<name>A0A546XDQ9_AGRTU</name>
<sequence length="321" mass="34529">MAASSISTTSVALAALMKLKGVGRRAALRIVYGPIPTSDAKELVVDRAIRAKLPETALLDAWDRAQDELENTKASGIKFYSFHDEGYPERLRNIPDPPAVLYVKGDVSGLHAPKCLAVVGTREPTPYGEAVARKSAATAAEAGFTIVSGLAHGCDTLGHEGCLDAHGVGVAVMAHGLDKVYPAANRGLASRLLENGGCLVSEYPLGVTPMRTAFAERDRIQSGLSDAVLVVETDVKGGTMHTVRFSREQKRLLACIDHPDKWKHEDKTKGNQMMIAERWATGIADGAALMQFLMRIEKVKPSSEVVPEKPQNNDPQTSMAF</sequence>
<dbReference type="InterPro" id="IPR057666">
    <property type="entry name" value="DrpA_SLOG"/>
</dbReference>
<dbReference type="RefSeq" id="WP_142860230.1">
    <property type="nucleotide sequence ID" value="NZ_SGOE01000014.1"/>
</dbReference>
<evidence type="ECO:0000256" key="2">
    <source>
        <dbReference type="SAM" id="MobiDB-lite"/>
    </source>
</evidence>
<evidence type="ECO:0000259" key="3">
    <source>
        <dbReference type="Pfam" id="PF02481"/>
    </source>
</evidence>
<accession>A0A546XDQ9</accession>
<dbReference type="Pfam" id="PF02481">
    <property type="entry name" value="DNA_processg_A"/>
    <property type="match status" value="1"/>
</dbReference>
<dbReference type="AlphaFoldDB" id="A0A546XDQ9"/>
<dbReference type="EMBL" id="SGOE01000014">
    <property type="protein sequence ID" value="TRA98896.1"/>
    <property type="molecule type" value="Genomic_DNA"/>
</dbReference>